<gene>
    <name evidence="11" type="ORF">SAMN05444164_2326</name>
</gene>
<dbReference type="GO" id="GO:0022857">
    <property type="term" value="F:transmembrane transporter activity"/>
    <property type="evidence" value="ECO:0007669"/>
    <property type="project" value="UniProtKB-UniRule"/>
</dbReference>
<sequence length="186" mass="19923">MITTSLKALTAIEKVTSAIAAALMFAIMIIVFSDVVMRYVFNRPFSWAYDLISLYVMAGVFFLSLSGTYAVNGHISVDILLPRFSAIIQRLCVMISNLVGLAIFVPIAWLGYQRALDNYVSGDVMAGAIPWPTWASSIFVPVGAGILALRLAVHLIANTASLLTGENLLPLPAISGHSDKAAGGFE</sequence>
<keyword evidence="3" id="KW-1003">Cell membrane</keyword>
<evidence type="ECO:0000256" key="7">
    <source>
        <dbReference type="ARBA" id="ARBA00023136"/>
    </source>
</evidence>
<dbReference type="RefSeq" id="WP_244549535.1">
    <property type="nucleotide sequence ID" value="NZ_FNTH01000001.1"/>
</dbReference>
<comment type="subunit">
    <text evidence="9">The complex comprises the extracytoplasmic solute receptor protein and the two transmembrane proteins.</text>
</comment>
<evidence type="ECO:0000256" key="8">
    <source>
        <dbReference type="ARBA" id="ARBA00038436"/>
    </source>
</evidence>
<feature type="transmembrane region" description="Helical" evidence="9">
    <location>
        <begin position="12"/>
        <end position="32"/>
    </location>
</feature>
<evidence type="ECO:0000256" key="2">
    <source>
        <dbReference type="ARBA" id="ARBA00022448"/>
    </source>
</evidence>
<dbReference type="PANTHER" id="PTHR35011:SF10">
    <property type="entry name" value="TRAP TRANSPORTER SMALL PERMEASE PROTEIN"/>
    <property type="match status" value="1"/>
</dbReference>
<keyword evidence="4 9" id="KW-0997">Cell inner membrane</keyword>
<dbReference type="GO" id="GO:0005886">
    <property type="term" value="C:plasma membrane"/>
    <property type="evidence" value="ECO:0007669"/>
    <property type="project" value="UniProtKB-SubCell"/>
</dbReference>
<reference evidence="11 12" key="1">
    <citation type="submission" date="2016-10" db="EMBL/GenBank/DDBJ databases">
        <authorList>
            <person name="de Groot N.N."/>
        </authorList>
    </citation>
    <scope>NUCLEOTIDE SEQUENCE [LARGE SCALE GENOMIC DNA]</scope>
    <source>
        <strain evidence="11 12">MT12</strain>
    </source>
</reference>
<keyword evidence="5 9" id="KW-0812">Transmembrane</keyword>
<organism evidence="11 12">
    <name type="scientific">Bradyrhizobium erythrophlei</name>
    <dbReference type="NCBI Taxonomy" id="1437360"/>
    <lineage>
        <taxon>Bacteria</taxon>
        <taxon>Pseudomonadati</taxon>
        <taxon>Pseudomonadota</taxon>
        <taxon>Alphaproteobacteria</taxon>
        <taxon>Hyphomicrobiales</taxon>
        <taxon>Nitrobacteraceae</taxon>
        <taxon>Bradyrhizobium</taxon>
    </lineage>
</organism>
<feature type="domain" description="Tripartite ATP-independent periplasmic transporters DctQ component" evidence="10">
    <location>
        <begin position="27"/>
        <end position="157"/>
    </location>
</feature>
<protein>
    <recommendedName>
        <fullName evidence="9">TRAP transporter small permease protein</fullName>
    </recommendedName>
</protein>
<evidence type="ECO:0000313" key="12">
    <source>
        <dbReference type="Proteomes" id="UP000198992"/>
    </source>
</evidence>
<evidence type="ECO:0000256" key="5">
    <source>
        <dbReference type="ARBA" id="ARBA00022692"/>
    </source>
</evidence>
<dbReference type="EMBL" id="FNTH01000001">
    <property type="protein sequence ID" value="SEC63264.1"/>
    <property type="molecule type" value="Genomic_DNA"/>
</dbReference>
<evidence type="ECO:0000256" key="6">
    <source>
        <dbReference type="ARBA" id="ARBA00022989"/>
    </source>
</evidence>
<dbReference type="GO" id="GO:0015740">
    <property type="term" value="P:C4-dicarboxylate transport"/>
    <property type="evidence" value="ECO:0007669"/>
    <property type="project" value="TreeGrafter"/>
</dbReference>
<evidence type="ECO:0000256" key="9">
    <source>
        <dbReference type="RuleBase" id="RU369079"/>
    </source>
</evidence>
<dbReference type="InterPro" id="IPR055348">
    <property type="entry name" value="DctQ"/>
</dbReference>
<dbReference type="InterPro" id="IPR007387">
    <property type="entry name" value="TRAP_DctQ"/>
</dbReference>
<accession>A0A1H4U4Y7</accession>
<dbReference type="Proteomes" id="UP000198992">
    <property type="component" value="Unassembled WGS sequence"/>
</dbReference>
<comment type="similarity">
    <text evidence="8 9">Belongs to the TRAP transporter small permease family.</text>
</comment>
<keyword evidence="2 9" id="KW-0813">Transport</keyword>
<evidence type="ECO:0000313" key="11">
    <source>
        <dbReference type="EMBL" id="SEC63264.1"/>
    </source>
</evidence>
<dbReference type="PANTHER" id="PTHR35011">
    <property type="entry name" value="2,3-DIKETO-L-GULONATE TRAP TRANSPORTER SMALL PERMEASE PROTEIN YIAM"/>
    <property type="match status" value="1"/>
</dbReference>
<evidence type="ECO:0000256" key="1">
    <source>
        <dbReference type="ARBA" id="ARBA00004429"/>
    </source>
</evidence>
<evidence type="ECO:0000259" key="10">
    <source>
        <dbReference type="Pfam" id="PF04290"/>
    </source>
</evidence>
<dbReference type="Pfam" id="PF04290">
    <property type="entry name" value="DctQ"/>
    <property type="match status" value="1"/>
</dbReference>
<evidence type="ECO:0000256" key="3">
    <source>
        <dbReference type="ARBA" id="ARBA00022475"/>
    </source>
</evidence>
<dbReference type="AlphaFoldDB" id="A0A1H4U4Y7"/>
<keyword evidence="6 9" id="KW-1133">Transmembrane helix</keyword>
<comment type="function">
    <text evidence="9">Part of the tripartite ATP-independent periplasmic (TRAP) transport system.</text>
</comment>
<feature type="transmembrane region" description="Helical" evidence="9">
    <location>
        <begin position="91"/>
        <end position="111"/>
    </location>
</feature>
<keyword evidence="7 9" id="KW-0472">Membrane</keyword>
<proteinExistence type="inferred from homology"/>
<feature type="transmembrane region" description="Helical" evidence="9">
    <location>
        <begin position="52"/>
        <end position="71"/>
    </location>
</feature>
<evidence type="ECO:0000256" key="4">
    <source>
        <dbReference type="ARBA" id="ARBA00022519"/>
    </source>
</evidence>
<feature type="transmembrane region" description="Helical" evidence="9">
    <location>
        <begin position="131"/>
        <end position="153"/>
    </location>
</feature>
<comment type="subcellular location">
    <subcellularLocation>
        <location evidence="1 9">Cell inner membrane</location>
        <topology evidence="1 9">Multi-pass membrane protein</topology>
    </subcellularLocation>
</comment>
<name>A0A1H4U4Y7_9BRAD</name>